<dbReference type="Proteomes" id="UP001419268">
    <property type="component" value="Unassembled WGS sequence"/>
</dbReference>
<reference evidence="2 3" key="1">
    <citation type="submission" date="2024-01" db="EMBL/GenBank/DDBJ databases">
        <title>Genome assemblies of Stephania.</title>
        <authorList>
            <person name="Yang L."/>
        </authorList>
    </citation>
    <scope>NUCLEOTIDE SEQUENCE [LARGE SCALE GENOMIC DNA]</scope>
    <source>
        <strain evidence="2">JXDWG</strain>
        <tissue evidence="2">Leaf</tissue>
    </source>
</reference>
<evidence type="ECO:0000313" key="2">
    <source>
        <dbReference type="EMBL" id="KAK9148426.1"/>
    </source>
</evidence>
<dbReference type="EMBL" id="JBBNAG010000003">
    <property type="protein sequence ID" value="KAK9148426.1"/>
    <property type="molecule type" value="Genomic_DNA"/>
</dbReference>
<evidence type="ECO:0000256" key="1">
    <source>
        <dbReference type="SAM" id="MobiDB-lite"/>
    </source>
</evidence>
<gene>
    <name evidence="2" type="ORF">Scep_007183</name>
</gene>
<feature type="compositionally biased region" description="Basic and acidic residues" evidence="1">
    <location>
        <begin position="42"/>
        <end position="54"/>
    </location>
</feature>
<comment type="caution">
    <text evidence="2">The sequence shown here is derived from an EMBL/GenBank/DDBJ whole genome shotgun (WGS) entry which is preliminary data.</text>
</comment>
<feature type="region of interest" description="Disordered" evidence="1">
    <location>
        <begin position="42"/>
        <end position="120"/>
    </location>
</feature>
<keyword evidence="3" id="KW-1185">Reference proteome</keyword>
<dbReference type="AlphaFoldDB" id="A0AAP0K9J1"/>
<evidence type="ECO:0000313" key="3">
    <source>
        <dbReference type="Proteomes" id="UP001419268"/>
    </source>
</evidence>
<sequence>MGLSVTSHRTSSHTSHQTHPSSCYFVFFSKIYKKEILFVENGQREKERKEMRKRQQERRKRGTVAVAERAGGSGEEHWRRAGSEVTASNADGGATWPARNSGATSQRQQQDRRAPLARAS</sequence>
<accession>A0AAP0K9J1</accession>
<organism evidence="2 3">
    <name type="scientific">Stephania cephalantha</name>
    <dbReference type="NCBI Taxonomy" id="152367"/>
    <lineage>
        <taxon>Eukaryota</taxon>
        <taxon>Viridiplantae</taxon>
        <taxon>Streptophyta</taxon>
        <taxon>Embryophyta</taxon>
        <taxon>Tracheophyta</taxon>
        <taxon>Spermatophyta</taxon>
        <taxon>Magnoliopsida</taxon>
        <taxon>Ranunculales</taxon>
        <taxon>Menispermaceae</taxon>
        <taxon>Menispermoideae</taxon>
        <taxon>Cissampelideae</taxon>
        <taxon>Stephania</taxon>
    </lineage>
</organism>
<protein>
    <submittedName>
        <fullName evidence="2">Uncharacterized protein</fullName>
    </submittedName>
</protein>
<proteinExistence type="predicted"/>
<name>A0AAP0K9J1_9MAGN</name>